<evidence type="ECO:0000313" key="5">
    <source>
        <dbReference type="Proteomes" id="UP000238169"/>
    </source>
</evidence>
<dbReference type="GO" id="GO:0006310">
    <property type="term" value="P:DNA recombination"/>
    <property type="evidence" value="ECO:0007669"/>
    <property type="project" value="UniProtKB-KW"/>
</dbReference>
<keyword evidence="5" id="KW-1185">Reference proteome</keyword>
<evidence type="ECO:0000256" key="2">
    <source>
        <dbReference type="ARBA" id="ARBA00023172"/>
    </source>
</evidence>
<dbReference type="EMBL" id="OGTP01000003">
    <property type="protein sequence ID" value="SPB14144.1"/>
    <property type="molecule type" value="Genomic_DNA"/>
</dbReference>
<dbReference type="SUPFAM" id="SSF56349">
    <property type="entry name" value="DNA breaking-rejoining enzymes"/>
    <property type="match status" value="1"/>
</dbReference>
<evidence type="ECO:0000313" key="4">
    <source>
        <dbReference type="EMBL" id="SPB14144.1"/>
    </source>
</evidence>
<dbReference type="Gene3D" id="1.10.443.10">
    <property type="entry name" value="Intergrase catalytic core"/>
    <property type="match status" value="1"/>
</dbReference>
<dbReference type="OrthoDB" id="5297095at2"/>
<feature type="domain" description="Tyr recombinase" evidence="3">
    <location>
        <begin position="21"/>
        <end position="207"/>
    </location>
</feature>
<dbReference type="InterPro" id="IPR002104">
    <property type="entry name" value="Integrase_catalytic"/>
</dbReference>
<dbReference type="GO" id="GO:0003677">
    <property type="term" value="F:DNA binding"/>
    <property type="evidence" value="ECO:0007669"/>
    <property type="project" value="InterPro"/>
</dbReference>
<name>A0A2U3I1Z8_9BURK</name>
<dbReference type="GO" id="GO:0015074">
    <property type="term" value="P:DNA integration"/>
    <property type="evidence" value="ECO:0007669"/>
    <property type="project" value="UniProtKB-KW"/>
</dbReference>
<dbReference type="Proteomes" id="UP000238169">
    <property type="component" value="Unassembled WGS sequence"/>
</dbReference>
<protein>
    <submittedName>
        <fullName evidence="4">Phage integrase</fullName>
    </submittedName>
</protein>
<dbReference type="InterPro" id="IPR011010">
    <property type="entry name" value="DNA_brk_join_enz"/>
</dbReference>
<accession>A0A2U3I1Z8</accession>
<dbReference type="InterPro" id="IPR050090">
    <property type="entry name" value="Tyrosine_recombinase_XerCD"/>
</dbReference>
<dbReference type="PANTHER" id="PTHR30349">
    <property type="entry name" value="PHAGE INTEGRASE-RELATED"/>
    <property type="match status" value="1"/>
</dbReference>
<keyword evidence="2" id="KW-0233">DNA recombination</keyword>
<dbReference type="InterPro" id="IPR013762">
    <property type="entry name" value="Integrase-like_cat_sf"/>
</dbReference>
<dbReference type="AlphaFoldDB" id="A0A2U3I1Z8"/>
<evidence type="ECO:0000256" key="1">
    <source>
        <dbReference type="ARBA" id="ARBA00022908"/>
    </source>
</evidence>
<gene>
    <name evidence="4" type="ORF">NOV72_01393</name>
</gene>
<dbReference type="RefSeq" id="WP_106853875.1">
    <property type="nucleotide sequence ID" value="NZ_OGTP01000003.1"/>
</dbReference>
<keyword evidence="1" id="KW-0229">DNA integration</keyword>
<dbReference type="PROSITE" id="PS51898">
    <property type="entry name" value="TYR_RECOMBINASE"/>
    <property type="match status" value="1"/>
</dbReference>
<proteinExistence type="predicted"/>
<sequence>MKTLNSSDARRVAWNKGRLTGQKSPLKLREIWAIRTRLQMSSNARELALFNLAIDSKLRGCDLTRLQVQDVYMGGHVVARATFMQQKTHRPVQFEITEQTRQSVSAWISARGLKPADYLFPSRLHTSAHVSTRQYARIVHRWVASIGLDDTAYGTHTMRRTKASLIYRRTKNLRAVQLLLGHTKIESTVRYLGIEVDDALEMAEQTEI</sequence>
<evidence type="ECO:0000259" key="3">
    <source>
        <dbReference type="PROSITE" id="PS51898"/>
    </source>
</evidence>
<organism evidence="4 5">
    <name type="scientific">Caballeronia novacaledonica</name>
    <dbReference type="NCBI Taxonomy" id="1544861"/>
    <lineage>
        <taxon>Bacteria</taxon>
        <taxon>Pseudomonadati</taxon>
        <taxon>Pseudomonadota</taxon>
        <taxon>Betaproteobacteria</taxon>
        <taxon>Burkholderiales</taxon>
        <taxon>Burkholderiaceae</taxon>
        <taxon>Caballeronia</taxon>
    </lineage>
</organism>
<dbReference type="PANTHER" id="PTHR30349:SF82">
    <property type="entry name" value="INTEGRASE_RECOMBINASE YOEC-RELATED"/>
    <property type="match status" value="1"/>
</dbReference>
<dbReference type="Pfam" id="PF00589">
    <property type="entry name" value="Phage_integrase"/>
    <property type="match status" value="1"/>
</dbReference>
<reference evidence="5" key="1">
    <citation type="submission" date="2018-01" db="EMBL/GenBank/DDBJ databases">
        <authorList>
            <person name="Peeters C."/>
        </authorList>
    </citation>
    <scope>NUCLEOTIDE SEQUENCE [LARGE SCALE GENOMIC DNA]</scope>
</reference>